<evidence type="ECO:0000313" key="3">
    <source>
        <dbReference type="Proteomes" id="UP001165121"/>
    </source>
</evidence>
<dbReference type="AlphaFoldDB" id="A0A9W6XTP7"/>
<feature type="compositionally biased region" description="Polar residues" evidence="1">
    <location>
        <begin position="1"/>
        <end position="12"/>
    </location>
</feature>
<comment type="caution">
    <text evidence="2">The sequence shown here is derived from an EMBL/GenBank/DDBJ whole genome shotgun (WGS) entry which is preliminary data.</text>
</comment>
<feature type="region of interest" description="Disordered" evidence="1">
    <location>
        <begin position="1"/>
        <end position="125"/>
    </location>
</feature>
<proteinExistence type="predicted"/>
<feature type="compositionally biased region" description="Low complexity" evidence="1">
    <location>
        <begin position="15"/>
        <end position="27"/>
    </location>
</feature>
<gene>
    <name evidence="2" type="ORF">Pfra01_001638800</name>
</gene>
<evidence type="ECO:0000313" key="2">
    <source>
        <dbReference type="EMBL" id="GMF45580.1"/>
    </source>
</evidence>
<organism evidence="2 3">
    <name type="scientific">Phytophthora fragariaefolia</name>
    <dbReference type="NCBI Taxonomy" id="1490495"/>
    <lineage>
        <taxon>Eukaryota</taxon>
        <taxon>Sar</taxon>
        <taxon>Stramenopiles</taxon>
        <taxon>Oomycota</taxon>
        <taxon>Peronosporomycetes</taxon>
        <taxon>Peronosporales</taxon>
        <taxon>Peronosporaceae</taxon>
        <taxon>Phytophthora</taxon>
    </lineage>
</organism>
<sequence length="125" mass="13886">MSTVTGGEQPSFPNGGATTRMTGTATVADDENTVSMGTRRSTRRRTATPMMTKQTRDTNSSVVQEQHERRRDVDTSVEQGDEQEALVRQSKDVDEAAHANDETRPLERTTKPLATMMRARGRCEE</sequence>
<accession>A0A9W6XTP7</accession>
<reference evidence="2" key="1">
    <citation type="submission" date="2023-04" db="EMBL/GenBank/DDBJ databases">
        <title>Phytophthora fragariaefolia NBRC 109709.</title>
        <authorList>
            <person name="Ichikawa N."/>
            <person name="Sato H."/>
            <person name="Tonouchi N."/>
        </authorList>
    </citation>
    <scope>NUCLEOTIDE SEQUENCE</scope>
    <source>
        <strain evidence="2">NBRC 109709</strain>
    </source>
</reference>
<dbReference type="EMBL" id="BSXT01001839">
    <property type="protein sequence ID" value="GMF45580.1"/>
    <property type="molecule type" value="Genomic_DNA"/>
</dbReference>
<dbReference type="Proteomes" id="UP001165121">
    <property type="component" value="Unassembled WGS sequence"/>
</dbReference>
<name>A0A9W6XTP7_9STRA</name>
<protein>
    <submittedName>
        <fullName evidence="2">Unnamed protein product</fullName>
    </submittedName>
</protein>
<feature type="compositionally biased region" description="Basic and acidic residues" evidence="1">
    <location>
        <begin position="65"/>
        <end position="74"/>
    </location>
</feature>
<feature type="compositionally biased region" description="Basic and acidic residues" evidence="1">
    <location>
        <begin position="89"/>
        <end position="110"/>
    </location>
</feature>
<evidence type="ECO:0000256" key="1">
    <source>
        <dbReference type="SAM" id="MobiDB-lite"/>
    </source>
</evidence>
<keyword evidence="3" id="KW-1185">Reference proteome</keyword>